<dbReference type="PANTHER" id="PTHR10694">
    <property type="entry name" value="LYSINE-SPECIFIC DEMETHYLASE"/>
    <property type="match status" value="1"/>
</dbReference>
<comment type="subcellular location">
    <subcellularLocation>
        <location evidence="1">Nucleus</location>
    </subcellularLocation>
</comment>
<dbReference type="GO" id="GO:0034599">
    <property type="term" value="P:cellular response to oxidative stress"/>
    <property type="evidence" value="ECO:0007669"/>
    <property type="project" value="EnsemblFungi"/>
</dbReference>
<dbReference type="GO" id="GO:0070211">
    <property type="term" value="C:Snt2C complex"/>
    <property type="evidence" value="ECO:0007669"/>
    <property type="project" value="EnsemblFungi"/>
</dbReference>
<sequence>MGAHANDRANYPLSDITSHSSQPLEYSDRIVSAALTSSGSPVLPLNDQLQQPQSKPKASLGFAAKSLKVLKVTPDERDVPVRIFHEKSGQLYYIEADSVPTFRIDSAALPDPIQFYESVTDLGEKYGCVKLVIVQKNSNEPHSTSDLNFEHFWFKTRSQYLDEPNSLDAKILNFYSDLYNFFTNVKKVKTFPKVPTIEKRTVNLYRLKQCVHLRGGFDTVCQKKLWAQIGRELGYSGRIMSSLSTSLRSAYVKILLEFDIYGDSMPPSNHKIKNKNHVSELGLTPVTGPLTGDGESETLGKRGAPMTDEERHPSKRSKLEEFELSDDVYEMSGINRGFKRIKDIKISKNIDTHSNDNSDDSTIGTKPCITPLSGHDPSSWQYFFPTHDKDSYDNAISPVYNIKQYYDQSQMVKQELLKRLGLSKINSSLTQMTLSDFEKLFFQALEADLSDIEIDTAMNVSSVINSGRLCAQNLDNTKLENLLNPWKLANVPLSDDSLLRVLDFDMGNFTRTTYDVGMLLSVSAWSSTDNFMPLLDYQHIGGSKLWYVIAPDDREKFEDFLRFTADKKSAISEIQGSGPGASSAPGFKDSELFNCYVENSMSKESGDQNTDGLDKYEGFLFPKLTVKNLPSEYQVKPEVLELAGIKTYKIIQEPGTYIFKFPKAYSTTIGNDFYVSESAYFAPRSWLKYVQEGSKWLAENQKLVSLHSLQFLIMILLYFDDTISKSLLIGMIVPRLENELTDRIHLKNIFPDLESVEDKFDFISDYTLSSTGLFKIVLTLGENSFNMTISEFLNMLEPMEESNNWKIFGKPLKTFKIVLHSYYSIELLNTLLDGDVAKAQQLLKQYFNSPVTVEDELNIVVAEQYPDRRMPLEVLEEIFQKGKKDDDYSTLVSTVINDSNLLRAECKYMLDMIIIPSMSSDYEQKKPDLGQLEGKWLIDLPVSPIAFSMHDLKILRTKLLKLPVTFTEMDSILDLYNEAAQFQQVAEHSLSTNNIKKIKLSYMKSFETPLDRACNERLVKAICRHHWLDTYYELFVSVDPPKETIPKSVPFLYKMFNYGLKFCYQEDIYKLERLHKKLVLIQDVFKRIRKIVKNIRAGSNILIADITNILENIQKENIPVSRSITKTFDRIMTAVEDAKVEKNPLWKNLSVNKQYIDAIDRLLRQNSVKAFSLCGRFNGSKDDQRLCISDVNEESVVHHQVKECKSWTTELNKCLKRQKITNILTLVTACLDLDFDCFTKRGSLAEKDAKYCFCRKGESGTMIECDICKEWYHTNCIGQKGSKSTATTNSVFVCSLCNINSNTVMSKRNGVNYGDLKRSVISSLSLEIIPDRRVLQTLFKLFEICLTFKNQMEAEIYENGRINTAVPMDKVKFYLRKAEGSKIEFVDLVGPLKRYCHNVDEAKFAEYRMKEITVVTNQEHL</sequence>
<reference evidence="13" key="2">
    <citation type="submission" date="2012-08" db="EMBL/GenBank/DDBJ databases">
        <title>Genome sequence of Kazachstania naganishii.</title>
        <authorList>
            <person name="Gordon J.L."/>
            <person name="Armisen D."/>
            <person name="Proux-Wera E."/>
            <person name="OhEigeartaigh S.S."/>
            <person name="Byrne K.P."/>
            <person name="Wolfe K.H."/>
        </authorList>
    </citation>
    <scope>NUCLEOTIDE SEQUENCE [LARGE SCALE GENOMIC DNA]</scope>
    <source>
        <strain evidence="13">ATCC MYA-139 / BCRC 22969 / CBS 8797 / CCRC 22969 / KCTC 17520 / NBRC 10181 / NCYC 3082</strain>
    </source>
</reference>
<keyword evidence="3 6" id="KW-0863">Zinc-finger</keyword>
<feature type="domain" description="PHD-type" evidence="8">
    <location>
        <begin position="1249"/>
        <end position="1300"/>
    </location>
</feature>
<keyword evidence="4" id="KW-0862">Zinc</keyword>
<evidence type="ECO:0000256" key="1">
    <source>
        <dbReference type="ARBA" id="ARBA00004123"/>
    </source>
</evidence>
<accession>J7S8C4</accession>
<feature type="region of interest" description="Disordered" evidence="7">
    <location>
        <begin position="271"/>
        <end position="317"/>
    </location>
</feature>
<evidence type="ECO:0008006" key="14">
    <source>
        <dbReference type="Google" id="ProtNLM"/>
    </source>
</evidence>
<dbReference type="EMBL" id="HE978319">
    <property type="protein sequence ID" value="CCK70846.1"/>
    <property type="molecule type" value="Genomic_DNA"/>
</dbReference>
<dbReference type="InterPro" id="IPR013083">
    <property type="entry name" value="Znf_RING/FYVE/PHD"/>
</dbReference>
<dbReference type="HOGENOM" id="CLU_250352_0_0_1"/>
<evidence type="ECO:0000259" key="9">
    <source>
        <dbReference type="PROSITE" id="PS51011"/>
    </source>
</evidence>
<dbReference type="SMART" id="SM00558">
    <property type="entry name" value="JmjC"/>
    <property type="match status" value="1"/>
</dbReference>
<evidence type="ECO:0000313" key="13">
    <source>
        <dbReference type="Proteomes" id="UP000006310"/>
    </source>
</evidence>
<feature type="domain" description="ARID" evidence="9">
    <location>
        <begin position="168"/>
        <end position="263"/>
    </location>
</feature>
<evidence type="ECO:0000256" key="7">
    <source>
        <dbReference type="SAM" id="MobiDB-lite"/>
    </source>
</evidence>
<feature type="domain" description="JmjC" evidence="11">
    <location>
        <begin position="480"/>
        <end position="698"/>
    </location>
</feature>
<dbReference type="PROSITE" id="PS50016">
    <property type="entry name" value="ZF_PHD_2"/>
    <property type="match status" value="1"/>
</dbReference>
<dbReference type="OMA" id="GFDQVCK"/>
<dbReference type="GeneID" id="34526561"/>
<evidence type="ECO:0000259" key="10">
    <source>
        <dbReference type="PROSITE" id="PS51183"/>
    </source>
</evidence>
<dbReference type="SUPFAM" id="SSF57903">
    <property type="entry name" value="FYVE/PHD zinc finger"/>
    <property type="match status" value="1"/>
</dbReference>
<dbReference type="InterPro" id="IPR036431">
    <property type="entry name" value="ARID_dom_sf"/>
</dbReference>
<feature type="domain" description="JmjN" evidence="10">
    <location>
        <begin position="99"/>
        <end position="140"/>
    </location>
</feature>
<dbReference type="GO" id="GO:0008270">
    <property type="term" value="F:zinc ion binding"/>
    <property type="evidence" value="ECO:0007669"/>
    <property type="project" value="UniProtKB-KW"/>
</dbReference>
<evidence type="ECO:0000259" key="8">
    <source>
        <dbReference type="PROSITE" id="PS50016"/>
    </source>
</evidence>
<dbReference type="Pfam" id="PF01388">
    <property type="entry name" value="ARID"/>
    <property type="match status" value="1"/>
</dbReference>
<dbReference type="InterPro" id="IPR011011">
    <property type="entry name" value="Znf_FYVE_PHD"/>
</dbReference>
<reference evidence="12 13" key="1">
    <citation type="journal article" date="2011" name="Proc. Natl. Acad. Sci. U.S.A.">
        <title>Evolutionary erosion of yeast sex chromosomes by mating-type switching accidents.</title>
        <authorList>
            <person name="Gordon J.L."/>
            <person name="Armisen D."/>
            <person name="Proux-Wera E."/>
            <person name="Oheigeartaigh S.S."/>
            <person name="Byrne K.P."/>
            <person name="Wolfe K.H."/>
        </authorList>
    </citation>
    <scope>NUCLEOTIDE SEQUENCE [LARGE SCALE GENOMIC DNA]</scope>
    <source>
        <strain evidence="13">ATCC MYA-139 / BCRC 22969 / CBS 8797 / CCRC 22969 / KCTC 17520 / NBRC 10181 / NCYC 3082</strain>
    </source>
</reference>
<organism evidence="12 13">
    <name type="scientific">Huiozyma naganishii (strain ATCC MYA-139 / BCRC 22969 / CBS 8797 / KCTC 17520 / NBRC 10181 / NCYC 3082 / Yp74L-3)</name>
    <name type="common">Yeast</name>
    <name type="synonym">Kazachstania naganishii</name>
    <dbReference type="NCBI Taxonomy" id="1071383"/>
    <lineage>
        <taxon>Eukaryota</taxon>
        <taxon>Fungi</taxon>
        <taxon>Dikarya</taxon>
        <taxon>Ascomycota</taxon>
        <taxon>Saccharomycotina</taxon>
        <taxon>Saccharomycetes</taxon>
        <taxon>Saccharomycetales</taxon>
        <taxon>Saccharomycetaceae</taxon>
        <taxon>Huiozyma</taxon>
    </lineage>
</organism>
<evidence type="ECO:0000256" key="2">
    <source>
        <dbReference type="ARBA" id="ARBA00022723"/>
    </source>
</evidence>
<keyword evidence="2" id="KW-0479">Metal-binding</keyword>
<evidence type="ECO:0000256" key="5">
    <source>
        <dbReference type="ARBA" id="ARBA00023242"/>
    </source>
</evidence>
<evidence type="ECO:0000256" key="4">
    <source>
        <dbReference type="ARBA" id="ARBA00022833"/>
    </source>
</evidence>
<proteinExistence type="predicted"/>
<keyword evidence="5" id="KW-0539">Nucleus</keyword>
<dbReference type="KEGG" id="kng:KNAG_0F01780"/>
<dbReference type="Proteomes" id="UP000006310">
    <property type="component" value="Chromosome 6"/>
</dbReference>
<dbReference type="InterPro" id="IPR019786">
    <property type="entry name" value="Zinc_finger_PHD-type_CS"/>
</dbReference>
<dbReference type="Gene3D" id="3.30.40.10">
    <property type="entry name" value="Zinc/RING finger domain, C3HC4 (zinc finger)"/>
    <property type="match status" value="1"/>
</dbReference>
<dbReference type="SUPFAM" id="SSF51197">
    <property type="entry name" value="Clavaminate synthase-like"/>
    <property type="match status" value="1"/>
</dbReference>
<dbReference type="InterPro" id="IPR001965">
    <property type="entry name" value="Znf_PHD"/>
</dbReference>
<feature type="region of interest" description="Disordered" evidence="7">
    <location>
        <begin position="1"/>
        <end position="20"/>
    </location>
</feature>
<dbReference type="PROSITE" id="PS51011">
    <property type="entry name" value="ARID"/>
    <property type="match status" value="1"/>
</dbReference>
<dbReference type="CDD" id="cd16100">
    <property type="entry name" value="ARID"/>
    <property type="match status" value="1"/>
</dbReference>
<dbReference type="InterPro" id="IPR019787">
    <property type="entry name" value="Znf_PHD-finger"/>
</dbReference>
<dbReference type="RefSeq" id="XP_022465092.1">
    <property type="nucleotide sequence ID" value="XM_022608614.1"/>
</dbReference>
<dbReference type="GO" id="GO:0010468">
    <property type="term" value="P:regulation of gene expression"/>
    <property type="evidence" value="ECO:0007669"/>
    <property type="project" value="TreeGrafter"/>
</dbReference>
<dbReference type="SMART" id="SM00501">
    <property type="entry name" value="BRIGHT"/>
    <property type="match status" value="1"/>
</dbReference>
<dbReference type="PROSITE" id="PS01359">
    <property type="entry name" value="ZF_PHD_1"/>
    <property type="match status" value="1"/>
</dbReference>
<evidence type="ECO:0000259" key="11">
    <source>
        <dbReference type="PROSITE" id="PS51184"/>
    </source>
</evidence>
<dbReference type="STRING" id="1071383.J7S8C4"/>
<keyword evidence="13" id="KW-1185">Reference proteome</keyword>
<dbReference type="OrthoDB" id="1678912at2759"/>
<feature type="compositionally biased region" description="Basic and acidic residues" evidence="7">
    <location>
        <begin position="308"/>
        <end position="317"/>
    </location>
</feature>
<dbReference type="Gene3D" id="2.60.120.650">
    <property type="entry name" value="Cupin"/>
    <property type="match status" value="1"/>
</dbReference>
<dbReference type="Gene3D" id="1.10.150.60">
    <property type="entry name" value="ARID DNA-binding domain"/>
    <property type="match status" value="1"/>
</dbReference>
<evidence type="ECO:0000256" key="6">
    <source>
        <dbReference type="PROSITE-ProRule" id="PRU00146"/>
    </source>
</evidence>
<dbReference type="SMART" id="SM00249">
    <property type="entry name" value="PHD"/>
    <property type="match status" value="1"/>
</dbReference>
<dbReference type="GO" id="GO:0006338">
    <property type="term" value="P:chromatin remodeling"/>
    <property type="evidence" value="ECO:0007669"/>
    <property type="project" value="TreeGrafter"/>
</dbReference>
<dbReference type="SMART" id="SM01014">
    <property type="entry name" value="ARID"/>
    <property type="match status" value="1"/>
</dbReference>
<dbReference type="PANTHER" id="PTHR10694:SF113">
    <property type="entry name" value="PROTEIN JUMONJI"/>
    <property type="match status" value="1"/>
</dbReference>
<dbReference type="SUPFAM" id="SSF46774">
    <property type="entry name" value="ARID-like"/>
    <property type="match status" value="1"/>
</dbReference>
<name>J7S8C4_HUIN7</name>
<dbReference type="Pfam" id="PF00628">
    <property type="entry name" value="PHD"/>
    <property type="match status" value="1"/>
</dbReference>
<evidence type="ECO:0000256" key="3">
    <source>
        <dbReference type="ARBA" id="ARBA00022771"/>
    </source>
</evidence>
<evidence type="ECO:0000313" key="12">
    <source>
        <dbReference type="EMBL" id="CCK70846.1"/>
    </source>
</evidence>
<dbReference type="PROSITE" id="PS51183">
    <property type="entry name" value="JMJN"/>
    <property type="match status" value="1"/>
</dbReference>
<dbReference type="InterPro" id="IPR001606">
    <property type="entry name" value="ARID_dom"/>
</dbReference>
<dbReference type="InterPro" id="IPR003349">
    <property type="entry name" value="JmjN"/>
</dbReference>
<dbReference type="GO" id="GO:0003677">
    <property type="term" value="F:DNA binding"/>
    <property type="evidence" value="ECO:0007669"/>
    <property type="project" value="InterPro"/>
</dbReference>
<gene>
    <name evidence="12" type="primary">KNAG0F01780</name>
    <name evidence="12" type="ordered locus">KNAG_0F01780</name>
</gene>
<dbReference type="eggNOG" id="KOG1246">
    <property type="taxonomic scope" value="Eukaryota"/>
</dbReference>
<protein>
    <recommendedName>
        <fullName evidence="14">PHD-type domain-containing protein</fullName>
    </recommendedName>
</protein>
<dbReference type="InterPro" id="IPR003347">
    <property type="entry name" value="JmjC_dom"/>
</dbReference>
<dbReference type="PROSITE" id="PS51184">
    <property type="entry name" value="JMJC"/>
    <property type="match status" value="1"/>
</dbReference>
<dbReference type="CDD" id="cd15518">
    <property type="entry name" value="PHD_Ecm5p_Lid2p_like"/>
    <property type="match status" value="1"/>
</dbReference>